<dbReference type="GO" id="GO:0043531">
    <property type="term" value="F:ADP binding"/>
    <property type="evidence" value="ECO:0007669"/>
    <property type="project" value="InterPro"/>
</dbReference>
<comment type="caution">
    <text evidence="6">The sequence shown here is derived from an EMBL/GenBank/DDBJ whole genome shotgun (WGS) entry which is preliminary data.</text>
</comment>
<dbReference type="AlphaFoldDB" id="A0A392NWA3"/>
<dbReference type="Gene3D" id="1.10.8.430">
    <property type="entry name" value="Helical domain of apoptotic protease-activating factors"/>
    <property type="match status" value="1"/>
</dbReference>
<dbReference type="PANTHER" id="PTHR33463:SF183">
    <property type="entry name" value="NB-ARC DOMAIN DISEASE RESISTANCE PROTEIN"/>
    <property type="match status" value="1"/>
</dbReference>
<evidence type="ECO:0000313" key="6">
    <source>
        <dbReference type="EMBL" id="MCI04108.1"/>
    </source>
</evidence>
<evidence type="ECO:0000259" key="5">
    <source>
        <dbReference type="Pfam" id="PF00931"/>
    </source>
</evidence>
<organism evidence="6 7">
    <name type="scientific">Trifolium medium</name>
    <dbReference type="NCBI Taxonomy" id="97028"/>
    <lineage>
        <taxon>Eukaryota</taxon>
        <taxon>Viridiplantae</taxon>
        <taxon>Streptophyta</taxon>
        <taxon>Embryophyta</taxon>
        <taxon>Tracheophyta</taxon>
        <taxon>Spermatophyta</taxon>
        <taxon>Magnoliopsida</taxon>
        <taxon>eudicotyledons</taxon>
        <taxon>Gunneridae</taxon>
        <taxon>Pentapetalae</taxon>
        <taxon>rosids</taxon>
        <taxon>fabids</taxon>
        <taxon>Fabales</taxon>
        <taxon>Fabaceae</taxon>
        <taxon>Papilionoideae</taxon>
        <taxon>50 kb inversion clade</taxon>
        <taxon>NPAAA clade</taxon>
        <taxon>Hologalegina</taxon>
        <taxon>IRL clade</taxon>
        <taxon>Trifolieae</taxon>
        <taxon>Trifolium</taxon>
    </lineage>
</organism>
<evidence type="ECO:0000256" key="2">
    <source>
        <dbReference type="ARBA" id="ARBA00022821"/>
    </source>
</evidence>
<dbReference type="GO" id="GO:0005524">
    <property type="term" value="F:ATP binding"/>
    <property type="evidence" value="ECO:0007669"/>
    <property type="project" value="UniProtKB-KW"/>
</dbReference>
<dbReference type="GO" id="GO:0006952">
    <property type="term" value="P:defense response"/>
    <property type="evidence" value="ECO:0007669"/>
    <property type="project" value="UniProtKB-KW"/>
</dbReference>
<dbReference type="InterPro" id="IPR050905">
    <property type="entry name" value="Plant_NBS-LRR"/>
</dbReference>
<evidence type="ECO:0000313" key="7">
    <source>
        <dbReference type="Proteomes" id="UP000265520"/>
    </source>
</evidence>
<sequence>MFDKVISITVSQTPDIRAIQGKIADMLKLTLGEESEEGRAQRLLMSLKEKKRILVIVDSLWGEFNLKDIGISLNESNKGAWKIIVITSDQHVCTLMNCQKEIHLGILSEDESWTWFQKLANVDDDFSNSMNGVPRKLCDECKGLPLTIKTLALSLKGKQNTEWETALAKLKDSEALNDHEDIVDDHEEIVDAHEEIVDDHEEIVDDHEEIVRRPRNILQFCYLCLPTAAKRIIQLCSLYLQEHHIPTEDLVRDALGMCLVGGGMLLLPPSSRSLVQTLINGLFES</sequence>
<keyword evidence="3" id="KW-0067">ATP-binding</keyword>
<protein>
    <submittedName>
        <fullName evidence="6">Disease resistance protein</fullName>
    </submittedName>
</protein>
<keyword evidence="1" id="KW-0547">Nucleotide-binding</keyword>
<proteinExistence type="predicted"/>
<dbReference type="Gene3D" id="3.40.50.300">
    <property type="entry name" value="P-loop containing nucleotide triphosphate hydrolases"/>
    <property type="match status" value="1"/>
</dbReference>
<reference evidence="6 7" key="1">
    <citation type="journal article" date="2018" name="Front. Plant Sci.">
        <title>Red Clover (Trifolium pratense) and Zigzag Clover (T. medium) - A Picture of Genomic Similarities and Differences.</title>
        <authorList>
            <person name="Dluhosova J."/>
            <person name="Istvanek J."/>
            <person name="Nedelnik J."/>
            <person name="Repkova J."/>
        </authorList>
    </citation>
    <scope>NUCLEOTIDE SEQUENCE [LARGE SCALE GENOMIC DNA]</scope>
    <source>
        <strain evidence="7">cv. 10/8</strain>
        <tissue evidence="6">Leaf</tissue>
    </source>
</reference>
<evidence type="ECO:0000256" key="4">
    <source>
        <dbReference type="SAM" id="Coils"/>
    </source>
</evidence>
<dbReference type="Pfam" id="PF00931">
    <property type="entry name" value="NB-ARC"/>
    <property type="match status" value="1"/>
</dbReference>
<dbReference type="InterPro" id="IPR042197">
    <property type="entry name" value="Apaf_helical"/>
</dbReference>
<feature type="domain" description="NB-ARC" evidence="5">
    <location>
        <begin position="2"/>
        <end position="121"/>
    </location>
</feature>
<evidence type="ECO:0000256" key="1">
    <source>
        <dbReference type="ARBA" id="ARBA00022741"/>
    </source>
</evidence>
<feature type="non-terminal residue" evidence="6">
    <location>
        <position position="285"/>
    </location>
</feature>
<keyword evidence="7" id="KW-1185">Reference proteome</keyword>
<dbReference type="PANTHER" id="PTHR33463">
    <property type="entry name" value="NB-ARC DOMAIN-CONTAINING PROTEIN-RELATED"/>
    <property type="match status" value="1"/>
</dbReference>
<dbReference type="InterPro" id="IPR002182">
    <property type="entry name" value="NB-ARC"/>
</dbReference>
<accession>A0A392NWA3</accession>
<feature type="coiled-coil region" evidence="4">
    <location>
        <begin position="176"/>
        <end position="210"/>
    </location>
</feature>
<dbReference type="InterPro" id="IPR027417">
    <property type="entry name" value="P-loop_NTPase"/>
</dbReference>
<name>A0A392NWA3_9FABA</name>
<evidence type="ECO:0000256" key="3">
    <source>
        <dbReference type="ARBA" id="ARBA00022840"/>
    </source>
</evidence>
<keyword evidence="4" id="KW-0175">Coiled coil</keyword>
<keyword evidence="2" id="KW-0611">Plant defense</keyword>
<dbReference type="EMBL" id="LXQA010054331">
    <property type="protein sequence ID" value="MCI04108.1"/>
    <property type="molecule type" value="Genomic_DNA"/>
</dbReference>
<dbReference type="SUPFAM" id="SSF52540">
    <property type="entry name" value="P-loop containing nucleoside triphosphate hydrolases"/>
    <property type="match status" value="1"/>
</dbReference>
<dbReference type="Proteomes" id="UP000265520">
    <property type="component" value="Unassembled WGS sequence"/>
</dbReference>